<dbReference type="InterPro" id="IPR036770">
    <property type="entry name" value="Ankyrin_rpt-contain_sf"/>
</dbReference>
<keyword evidence="4" id="KW-0472">Membrane</keyword>
<feature type="repeat" description="ANK" evidence="3">
    <location>
        <begin position="744"/>
        <end position="770"/>
    </location>
</feature>
<feature type="repeat" description="ANK" evidence="3">
    <location>
        <begin position="1026"/>
        <end position="1058"/>
    </location>
</feature>
<sequence>MAEPARPWQAWAWLASGLGLCAVLAWPHPATLLAGWLAQPALALGLSRLRGVRPSLPAPMLRRDALGLLGLWGLGLAGAWLALAWPLRALLDTGSLAAALGLGTLAGGMLLVAWRAWPAFGQASREGGALPALLAQVGAAGPADAGRGLLVALAVAAVLAALVVLAWPGLVPAGMRPAAVAAFALLALAAHWFVLARGAPPVAAAAGRLSGLPIVGDEDAPSATPVPELEDPNDRLLAATRAGRIEAALAALEAGADPDVLPHPDDRDQRSLPMLAALLGDLRLLRELIARGVDLNAGHAGLTPLLAATRDSWHGRPEAVMTLLANGADPRRADAEGNTPLHHAARSTDPAVAALLLDAGALLEAVNAEGFSPLGVACASGNWRLARFLIERGARPEPADGQPALLAAAAGDDDPAGAQLLLRHKARVDARGRGQRTALHVACAAGNAEIAGCLLDAGADRNARDADDMTPLLEAACHGQAAVLARLAMARPDVHAVDALGRNALVLAAGSEAGPELARHLIAMGVDPEQRDQDGRRALEHALGNGRWPWVAVLDPGYPLPASVAEGLAEGHFEKSPRELLREALAAGRLESAEAMMRLGAGPDAAGLAALLLEFAGEGDLAAFEWLLRNGARAGAVLDAGDSVLFHLFDRGGPAAPALQRLLEHAEPVGGRGGLARWLQACLDGDHVGRGYEQLALALYERGADSFGGTPTDPPLVLAIRLGWLRLADALLAGGADPNARDGRDQTPLHAAAALGRANALRLLIRHGASPALCGPDGQTPLGLALAADRRELAHWLEWRQWQLPGRALVPADLPAAAMAGDAEAVARLLELDLPVDAVDAQGCTALLRAAGGGHEAVVDLLLGKRADPRIAARTGATPLSAAISMRHAGVVDQLLRAGSEPDLPLPGEVTPLMLAAALGQPEIISRLLAHGASPEARDAQGLGPLHCAALHAFPSRDRARVLALVDVLLLAGVEPDAPNAAGQTPLLLLLGARAEPGTACDEDVLLAALDRLLAEGVALDRADHKGLTPLHLAALHGLPRVVQRLLREGADRQARDGLGRTPHDLAVLRGFVDVAAEFEPGRGGPPSLARFLREPR</sequence>
<feature type="repeat" description="ANK" evidence="3">
    <location>
        <begin position="434"/>
        <end position="466"/>
    </location>
</feature>
<keyword evidence="6" id="KW-1185">Reference proteome</keyword>
<dbReference type="Pfam" id="PF13637">
    <property type="entry name" value="Ank_4"/>
    <property type="match status" value="1"/>
</dbReference>
<proteinExistence type="predicted"/>
<dbReference type="EMBL" id="PVLF01000007">
    <property type="protein sequence ID" value="PRH82586.1"/>
    <property type="molecule type" value="Genomic_DNA"/>
</dbReference>
<dbReference type="SMART" id="SM00248">
    <property type="entry name" value="ANK"/>
    <property type="match status" value="16"/>
</dbReference>
<keyword evidence="4" id="KW-0812">Transmembrane</keyword>
<evidence type="ECO:0000256" key="3">
    <source>
        <dbReference type="PROSITE-ProRule" id="PRU00023"/>
    </source>
</evidence>
<keyword evidence="1" id="KW-0677">Repeat</keyword>
<dbReference type="Pfam" id="PF12796">
    <property type="entry name" value="Ank_2"/>
    <property type="match status" value="4"/>
</dbReference>
<reference evidence="5 6" key="1">
    <citation type="submission" date="2018-03" db="EMBL/GenBank/DDBJ databases">
        <title>Arenimonas caeni sp. nov., isolated from activated sludge.</title>
        <authorList>
            <person name="Liu H."/>
        </authorList>
    </citation>
    <scope>NUCLEOTIDE SEQUENCE [LARGE SCALE GENOMIC DNA]</scope>
    <source>
        <strain evidence="6">z29</strain>
    </source>
</reference>
<dbReference type="Gene3D" id="1.25.40.20">
    <property type="entry name" value="Ankyrin repeat-containing domain"/>
    <property type="match status" value="6"/>
</dbReference>
<dbReference type="InterPro" id="IPR045584">
    <property type="entry name" value="Pilin-like"/>
</dbReference>
<protein>
    <submittedName>
        <fullName evidence="5">Uncharacterized protein</fullName>
    </submittedName>
</protein>
<dbReference type="Pfam" id="PF13857">
    <property type="entry name" value="Ank_5"/>
    <property type="match status" value="1"/>
</dbReference>
<evidence type="ECO:0000256" key="1">
    <source>
        <dbReference type="ARBA" id="ARBA00022737"/>
    </source>
</evidence>
<dbReference type="Proteomes" id="UP000241736">
    <property type="component" value="Unassembled WGS sequence"/>
</dbReference>
<accession>A0A2P6M9A9</accession>
<comment type="caution">
    <text evidence="5">The sequence shown here is derived from an EMBL/GenBank/DDBJ whole genome shotgun (WGS) entry which is preliminary data.</text>
</comment>
<dbReference type="OrthoDB" id="8960888at2"/>
<feature type="repeat" description="ANK" evidence="3">
    <location>
        <begin position="842"/>
        <end position="874"/>
    </location>
</feature>
<keyword evidence="2 3" id="KW-0040">ANK repeat</keyword>
<dbReference type="AlphaFoldDB" id="A0A2P6M9A9"/>
<evidence type="ECO:0000256" key="2">
    <source>
        <dbReference type="ARBA" id="ARBA00023043"/>
    </source>
</evidence>
<organism evidence="5 6">
    <name type="scientific">Arenimonas caeni</name>
    <dbReference type="NCBI Taxonomy" id="2058085"/>
    <lineage>
        <taxon>Bacteria</taxon>
        <taxon>Pseudomonadati</taxon>
        <taxon>Pseudomonadota</taxon>
        <taxon>Gammaproteobacteria</taxon>
        <taxon>Lysobacterales</taxon>
        <taxon>Lysobacteraceae</taxon>
        <taxon>Arenimonas</taxon>
    </lineage>
</organism>
<keyword evidence="4" id="KW-1133">Transmembrane helix</keyword>
<name>A0A2P6M9A9_9GAMM</name>
<dbReference type="RefSeq" id="WP_106990358.1">
    <property type="nucleotide sequence ID" value="NZ_KZ679088.1"/>
</dbReference>
<feature type="transmembrane region" description="Helical" evidence="4">
    <location>
        <begin position="178"/>
        <end position="195"/>
    </location>
</feature>
<feature type="repeat" description="ANK" evidence="3">
    <location>
        <begin position="908"/>
        <end position="940"/>
    </location>
</feature>
<dbReference type="SUPFAM" id="SSF48403">
    <property type="entry name" value="Ankyrin repeat"/>
    <property type="match status" value="2"/>
</dbReference>
<evidence type="ECO:0000313" key="6">
    <source>
        <dbReference type="Proteomes" id="UP000241736"/>
    </source>
</evidence>
<dbReference type="PANTHER" id="PTHR24126">
    <property type="entry name" value="ANKYRIN REPEAT, PH AND SEC7 DOMAIN CONTAINING PROTEIN SECG-RELATED"/>
    <property type="match status" value="1"/>
</dbReference>
<feature type="transmembrane region" description="Helical" evidence="4">
    <location>
        <begin position="97"/>
        <end position="117"/>
    </location>
</feature>
<gene>
    <name evidence="5" type="ORF">C6N40_07300</name>
</gene>
<evidence type="ECO:0000256" key="4">
    <source>
        <dbReference type="SAM" id="Phobius"/>
    </source>
</evidence>
<dbReference type="PANTHER" id="PTHR24126:SF14">
    <property type="entry name" value="ANK_REP_REGION DOMAIN-CONTAINING PROTEIN"/>
    <property type="match status" value="1"/>
</dbReference>
<feature type="transmembrane region" description="Helical" evidence="4">
    <location>
        <begin position="67"/>
        <end position="85"/>
    </location>
</feature>
<feature type="transmembrane region" description="Helical" evidence="4">
    <location>
        <begin position="149"/>
        <end position="171"/>
    </location>
</feature>
<dbReference type="SUPFAM" id="SSF54523">
    <property type="entry name" value="Pili subunits"/>
    <property type="match status" value="1"/>
</dbReference>
<feature type="repeat" description="ANK" evidence="3">
    <location>
        <begin position="369"/>
        <end position="401"/>
    </location>
</feature>
<dbReference type="InterPro" id="IPR002110">
    <property type="entry name" value="Ankyrin_rpt"/>
</dbReference>
<feature type="repeat" description="ANK" evidence="3">
    <location>
        <begin position="336"/>
        <end position="368"/>
    </location>
</feature>
<dbReference type="PROSITE" id="PS50297">
    <property type="entry name" value="ANK_REP_REGION"/>
    <property type="match status" value="6"/>
</dbReference>
<evidence type="ECO:0000313" key="5">
    <source>
        <dbReference type="EMBL" id="PRH82586.1"/>
    </source>
</evidence>
<dbReference type="PROSITE" id="PS50088">
    <property type="entry name" value="ANK_REPEAT"/>
    <property type="match status" value="7"/>
</dbReference>